<dbReference type="OMA" id="DFHNKPG"/>
<evidence type="ECO:0000313" key="2">
    <source>
        <dbReference type="Proteomes" id="UP000000599"/>
    </source>
</evidence>
<name>Q6BPF3_DEBHA</name>
<dbReference type="InParanoid" id="Q6BPF3"/>
<dbReference type="OrthoDB" id="4009808at2759"/>
<proteinExistence type="predicted"/>
<keyword evidence="2" id="KW-1185">Reference proteome</keyword>
<dbReference type="HOGENOM" id="CLU_1023160_0_0_1"/>
<gene>
    <name evidence="1" type="ordered locus">DEHA2E14058g</name>
</gene>
<reference evidence="1 2" key="1">
    <citation type="journal article" date="2004" name="Nature">
        <title>Genome evolution in yeasts.</title>
        <authorList>
            <consortium name="Genolevures"/>
            <person name="Dujon B."/>
            <person name="Sherman D."/>
            <person name="Fischer G."/>
            <person name="Durrens P."/>
            <person name="Casaregola S."/>
            <person name="Lafontaine I."/>
            <person name="de Montigny J."/>
            <person name="Marck C."/>
            <person name="Neuveglise C."/>
            <person name="Talla E."/>
            <person name="Goffard N."/>
            <person name="Frangeul L."/>
            <person name="Aigle M."/>
            <person name="Anthouard V."/>
            <person name="Babour A."/>
            <person name="Barbe V."/>
            <person name="Barnay S."/>
            <person name="Blanchin S."/>
            <person name="Beckerich J.M."/>
            <person name="Beyne E."/>
            <person name="Bleykasten C."/>
            <person name="Boisrame A."/>
            <person name="Boyer J."/>
            <person name="Cattolico L."/>
            <person name="Confanioleri F."/>
            <person name="de Daruvar A."/>
            <person name="Despons L."/>
            <person name="Fabre E."/>
            <person name="Fairhead C."/>
            <person name="Ferry-Dumazet H."/>
            <person name="Groppi A."/>
            <person name="Hantraye F."/>
            <person name="Hennequin C."/>
            <person name="Jauniaux N."/>
            <person name="Joyet P."/>
            <person name="Kachouri R."/>
            <person name="Kerrest A."/>
            <person name="Koszul R."/>
            <person name="Lemaire M."/>
            <person name="Lesur I."/>
            <person name="Ma L."/>
            <person name="Muller H."/>
            <person name="Nicaud J.M."/>
            <person name="Nikolski M."/>
            <person name="Oztas S."/>
            <person name="Ozier-Kalogeropoulos O."/>
            <person name="Pellenz S."/>
            <person name="Potier S."/>
            <person name="Richard G.F."/>
            <person name="Straub M.L."/>
            <person name="Suleau A."/>
            <person name="Swennene D."/>
            <person name="Tekaia F."/>
            <person name="Wesolowski-Louvel M."/>
            <person name="Westhof E."/>
            <person name="Wirth B."/>
            <person name="Zeniou-Meyer M."/>
            <person name="Zivanovic I."/>
            <person name="Bolotin-Fukuhara M."/>
            <person name="Thierry A."/>
            <person name="Bouchier C."/>
            <person name="Caudron B."/>
            <person name="Scarpelli C."/>
            <person name="Gaillardin C."/>
            <person name="Weissenbach J."/>
            <person name="Wincker P."/>
            <person name="Souciet J.L."/>
        </authorList>
    </citation>
    <scope>NUCLEOTIDE SEQUENCE [LARGE SCALE GENOMIC DNA]</scope>
    <source>
        <strain evidence="2">ATCC 36239 / CBS 767 / BCRC 21394 / JCM 1990 / NBRC 0083 / IGC 2968</strain>
    </source>
</reference>
<dbReference type="AlphaFoldDB" id="Q6BPF3"/>
<dbReference type="eggNOG" id="ENOG502RZHZ">
    <property type="taxonomic scope" value="Eukaryota"/>
</dbReference>
<dbReference type="Proteomes" id="UP000000599">
    <property type="component" value="Chromosome E"/>
</dbReference>
<evidence type="ECO:0000313" key="1">
    <source>
        <dbReference type="EMBL" id="CAG88159.2"/>
    </source>
</evidence>
<dbReference type="RefSeq" id="XP_459917.2">
    <property type="nucleotide sequence ID" value="XM_459917.1"/>
</dbReference>
<dbReference type="EMBL" id="CR382137">
    <property type="protein sequence ID" value="CAG88159.2"/>
    <property type="molecule type" value="Genomic_DNA"/>
</dbReference>
<dbReference type="GeneID" id="2902404"/>
<sequence>MSQVIQAGAVHGLYTALTISTYVLEQLRMKNLLDIHTSAATVVPLDDHPIPFYVRRDRNDKQRNIKVFGNDGVQLYTIERLSAINPVWNMLTFPERREVATINSGIFSSSVDFHSKAGISHRDISVDFGLSGGNRSFYTNDGAKYAWIRGSKFLEKVINPNGGVEEIRERVAKVKLMRQFKFDFEVLIDENKIDREIALATAFSSMLTQWGVGEITDTIGPTFVEPKKQPDASTSKFIISKDNDNSEVVLMFDNHSFVKLPASDSSRVAESE</sequence>
<dbReference type="VEuPathDB" id="FungiDB:DEHA2E14058g"/>
<dbReference type="KEGG" id="dha:DEHA2E14058g"/>
<organism evidence="1 2">
    <name type="scientific">Debaryomyces hansenii (strain ATCC 36239 / CBS 767 / BCRC 21394 / JCM 1990 / NBRC 0083 / IGC 2968)</name>
    <name type="common">Yeast</name>
    <name type="synonym">Torulaspora hansenii</name>
    <dbReference type="NCBI Taxonomy" id="284592"/>
    <lineage>
        <taxon>Eukaryota</taxon>
        <taxon>Fungi</taxon>
        <taxon>Dikarya</taxon>
        <taxon>Ascomycota</taxon>
        <taxon>Saccharomycotina</taxon>
        <taxon>Pichiomycetes</taxon>
        <taxon>Debaryomycetaceae</taxon>
        <taxon>Debaryomyces</taxon>
    </lineage>
</organism>
<protein>
    <submittedName>
        <fullName evidence="1">DEHA2E14058p</fullName>
    </submittedName>
</protein>
<accession>Q6BPF3</accession>